<keyword evidence="3" id="KW-0436">Ligase</keyword>
<dbReference type="EMBL" id="BOOW01000020">
    <property type="protein sequence ID" value="GII92963.1"/>
    <property type="molecule type" value="Genomic_DNA"/>
</dbReference>
<dbReference type="Pfam" id="PF13193">
    <property type="entry name" value="AMP-binding_C"/>
    <property type="match status" value="1"/>
</dbReference>
<keyword evidence="4" id="KW-1185">Reference proteome</keyword>
<dbReference type="InterPro" id="IPR025110">
    <property type="entry name" value="AMP-bd_C"/>
</dbReference>
<sequence length="528" mass="57820">MPELERRTFIHAFERALAEVPDKVAQTDRSGRWTFAESFDRSLRFAGGLAAAGARREAPVALMMDNSMDAIHAWSGLSLTGVVEVPVNTAYKGRFLTHILNDSGAEILLLEDQYCERLARVAGDLTSVRTVVVRGGAGDALPAGRFRVVPFEELDVATAASPIRVGPSELIAYMYTSGTTGASKGVMTSHAHAYTYASGEDQVRPRDFDSILVTLPVFHLSGQWSGVYKALVHRASCVLEPSFSPNRFWPLVREHGITFTALLGAMAQMLAARPPHPDDADNPLQIVGMAPLVADYQAFRERFGVDIITAYGMSEIGAVVYGPPDSVVPGASGFRRPGYELRIVDEQDRDLPPGEAGELLVRPEVPHTVMAGYHGLPDTTAKVLRDGWVHTGDVLRRDDEGRYYFVDRLKDALRRRGENVSSFEVESVINDHPSVAESAVVAVASELTEDDIMAVVVPAEGEEIDPVALTEFLIDRLPYFMVPRYIDVVAELPKTPTQKVRKAHLRDIGIGDGTWDREAAGIVVRRES</sequence>
<dbReference type="Pfam" id="PF00501">
    <property type="entry name" value="AMP-binding"/>
    <property type="match status" value="1"/>
</dbReference>
<dbReference type="Gene3D" id="3.40.50.12780">
    <property type="entry name" value="N-terminal domain of ligase-like"/>
    <property type="match status" value="1"/>
</dbReference>
<comment type="caution">
    <text evidence="3">The sequence shown here is derived from an EMBL/GenBank/DDBJ whole genome shotgun (WGS) entry which is preliminary data.</text>
</comment>
<name>A0A919RG21_9ACTN</name>
<dbReference type="GO" id="GO:0016878">
    <property type="term" value="F:acid-thiol ligase activity"/>
    <property type="evidence" value="ECO:0007669"/>
    <property type="project" value="UniProtKB-ARBA"/>
</dbReference>
<dbReference type="PROSITE" id="PS00455">
    <property type="entry name" value="AMP_BINDING"/>
    <property type="match status" value="1"/>
</dbReference>
<dbReference type="Proteomes" id="UP000606172">
    <property type="component" value="Unassembled WGS sequence"/>
</dbReference>
<dbReference type="InterPro" id="IPR042099">
    <property type="entry name" value="ANL_N_sf"/>
</dbReference>
<dbReference type="PANTHER" id="PTHR43767:SF1">
    <property type="entry name" value="NONRIBOSOMAL PEPTIDE SYNTHASE PES1 (EUROFUNG)-RELATED"/>
    <property type="match status" value="1"/>
</dbReference>
<feature type="domain" description="AMP-dependent synthetase/ligase" evidence="1">
    <location>
        <begin position="13"/>
        <end position="374"/>
    </location>
</feature>
<evidence type="ECO:0000259" key="1">
    <source>
        <dbReference type="Pfam" id="PF00501"/>
    </source>
</evidence>
<proteinExistence type="predicted"/>
<dbReference type="InterPro" id="IPR000873">
    <property type="entry name" value="AMP-dep_synth/lig_dom"/>
</dbReference>
<feature type="domain" description="AMP-binding enzyme C-terminal" evidence="2">
    <location>
        <begin position="424"/>
        <end position="499"/>
    </location>
</feature>
<dbReference type="PANTHER" id="PTHR43767">
    <property type="entry name" value="LONG-CHAIN-FATTY-ACID--COA LIGASE"/>
    <property type="match status" value="1"/>
</dbReference>
<organism evidence="3 4">
    <name type="scientific">Sinosporangium siamense</name>
    <dbReference type="NCBI Taxonomy" id="1367973"/>
    <lineage>
        <taxon>Bacteria</taxon>
        <taxon>Bacillati</taxon>
        <taxon>Actinomycetota</taxon>
        <taxon>Actinomycetes</taxon>
        <taxon>Streptosporangiales</taxon>
        <taxon>Streptosporangiaceae</taxon>
        <taxon>Sinosporangium</taxon>
    </lineage>
</organism>
<evidence type="ECO:0000313" key="3">
    <source>
        <dbReference type="EMBL" id="GII92963.1"/>
    </source>
</evidence>
<dbReference type="InterPro" id="IPR020845">
    <property type="entry name" value="AMP-binding_CS"/>
</dbReference>
<dbReference type="AlphaFoldDB" id="A0A919RG21"/>
<accession>A0A919RG21</accession>
<evidence type="ECO:0000259" key="2">
    <source>
        <dbReference type="Pfam" id="PF13193"/>
    </source>
</evidence>
<dbReference type="InterPro" id="IPR045851">
    <property type="entry name" value="AMP-bd_C_sf"/>
</dbReference>
<dbReference type="Gene3D" id="3.30.300.30">
    <property type="match status" value="1"/>
</dbReference>
<dbReference type="SUPFAM" id="SSF56801">
    <property type="entry name" value="Acetyl-CoA synthetase-like"/>
    <property type="match status" value="1"/>
</dbReference>
<evidence type="ECO:0000313" key="4">
    <source>
        <dbReference type="Proteomes" id="UP000606172"/>
    </source>
</evidence>
<gene>
    <name evidence="3" type="ORF">Ssi02_31940</name>
</gene>
<reference evidence="3" key="1">
    <citation type="submission" date="2021-01" db="EMBL/GenBank/DDBJ databases">
        <title>Whole genome shotgun sequence of Sinosporangium siamense NBRC 109515.</title>
        <authorList>
            <person name="Komaki H."/>
            <person name="Tamura T."/>
        </authorList>
    </citation>
    <scope>NUCLEOTIDE SEQUENCE</scope>
    <source>
        <strain evidence="3">NBRC 109515</strain>
    </source>
</reference>
<dbReference type="InterPro" id="IPR050237">
    <property type="entry name" value="ATP-dep_AMP-bd_enzyme"/>
</dbReference>
<protein>
    <submittedName>
        <fullName evidence="3">ATP-dependent acyl-CoA ligase</fullName>
    </submittedName>
</protein>